<evidence type="ECO:0000313" key="3">
    <source>
        <dbReference type="Proteomes" id="UP000515153"/>
    </source>
</evidence>
<dbReference type="PANTHER" id="PTHR24148">
    <property type="entry name" value="ANKYRIN REPEAT DOMAIN-CONTAINING PROTEIN 39 HOMOLOG-RELATED"/>
    <property type="match status" value="1"/>
</dbReference>
<evidence type="ECO:0000259" key="2">
    <source>
        <dbReference type="Pfam" id="PF06985"/>
    </source>
</evidence>
<protein>
    <recommendedName>
        <fullName evidence="2">Heterokaryon incompatibility domain-containing protein</fullName>
    </recommendedName>
</protein>
<dbReference type="Pfam" id="PF06985">
    <property type="entry name" value="HET"/>
    <property type="match status" value="1"/>
</dbReference>
<feature type="region of interest" description="Disordered" evidence="1">
    <location>
        <begin position="444"/>
        <end position="465"/>
    </location>
</feature>
<evidence type="ECO:0000256" key="1">
    <source>
        <dbReference type="SAM" id="MobiDB-lite"/>
    </source>
</evidence>
<reference evidence="3 4" key="1">
    <citation type="journal article" date="2019" name="Mol. Biol. Evol.">
        <title>Blast fungal genomes show frequent chromosomal changes, gene gains and losses, and effector gene turnover.</title>
        <authorList>
            <person name="Gomez Luciano L.B."/>
            <person name="Jason Tsai I."/>
            <person name="Chuma I."/>
            <person name="Tosa Y."/>
            <person name="Chen Y.H."/>
            <person name="Li J.Y."/>
            <person name="Li M.Y."/>
            <person name="Jade Lu M.Y."/>
            <person name="Nakayashiki H."/>
            <person name="Li W.H."/>
        </authorList>
    </citation>
    <scope>NUCLEOTIDE SEQUENCE [LARGE SCALE GENOMIC DNA]</scope>
    <source>
        <strain evidence="3 4">NI907</strain>
    </source>
</reference>
<proteinExistence type="predicted"/>
<dbReference type="OrthoDB" id="2157530at2759"/>
<dbReference type="Proteomes" id="UP000515153">
    <property type="component" value="Chromosome VII"/>
</dbReference>
<feature type="compositionally biased region" description="Acidic residues" evidence="1">
    <location>
        <begin position="453"/>
        <end position="462"/>
    </location>
</feature>
<gene>
    <name evidence="4" type="ORF">PgNI_10080</name>
</gene>
<dbReference type="InterPro" id="IPR010730">
    <property type="entry name" value="HET"/>
</dbReference>
<dbReference type="RefSeq" id="XP_030979584.1">
    <property type="nucleotide sequence ID" value="XM_031130056.1"/>
</dbReference>
<keyword evidence="3" id="KW-1185">Reference proteome</keyword>
<dbReference type="InterPro" id="IPR052895">
    <property type="entry name" value="HetReg/Transcr_Mod"/>
</dbReference>
<organism evidence="3 4">
    <name type="scientific">Pyricularia grisea</name>
    <name type="common">Crabgrass-specific blast fungus</name>
    <name type="synonym">Magnaporthe grisea</name>
    <dbReference type="NCBI Taxonomy" id="148305"/>
    <lineage>
        <taxon>Eukaryota</taxon>
        <taxon>Fungi</taxon>
        <taxon>Dikarya</taxon>
        <taxon>Ascomycota</taxon>
        <taxon>Pezizomycotina</taxon>
        <taxon>Sordariomycetes</taxon>
        <taxon>Sordariomycetidae</taxon>
        <taxon>Magnaporthales</taxon>
        <taxon>Pyriculariaceae</taxon>
        <taxon>Pyricularia</taxon>
    </lineage>
</organism>
<reference evidence="4" key="2">
    <citation type="submission" date="2019-10" db="EMBL/GenBank/DDBJ databases">
        <authorList>
            <consortium name="NCBI Genome Project"/>
        </authorList>
    </citation>
    <scope>NUCLEOTIDE SEQUENCE</scope>
    <source>
        <strain evidence="4">NI907</strain>
    </source>
</reference>
<evidence type="ECO:0000313" key="4">
    <source>
        <dbReference type="RefSeq" id="XP_030979584.1"/>
    </source>
</evidence>
<dbReference type="GeneID" id="41964964"/>
<name>A0A6P8AXJ6_PYRGI</name>
<accession>A0A6P8AXJ6</accession>
<dbReference type="AlphaFoldDB" id="A0A6P8AXJ6"/>
<feature type="domain" description="Heterokaryon incompatibility" evidence="2">
    <location>
        <begin position="151"/>
        <end position="290"/>
    </location>
</feature>
<dbReference type="KEGG" id="pgri:PgNI_10080"/>
<sequence>MSHWHEDWCVAPKVVLVRPDAKPRCDNCNKSPDVEALRASIAASHSTTEPPPDESPGQLNLFWPPTVQYGKLASTDSLRDGLDGTIARETTSSVAGHSYRNDTLVRHFSLVYDRRLEVDEFRLLVLQPSENENDPVHVMLETYHDDDCPEYETVSYTWGGEEDDAALCRPVYFGPGWEVIFQTKNCHAMLCHLRPKRGLRLLWVDALCINQGDSQERGIQVAKMGSIYGSSRRVVVFLGPEIITPLAPTSRYPARRGLEELAHRKIDHDDRGLHSVLERRYFGRIWVVQELLLPREVLMRVGDKEYVANYRLTSLIHEQNPDWDWHTTAAPWLGRISQGRQSTVATHLLRLAAGCAASDPRDLIFGLLGLLPMKWALEANYSLSTRHVHVGFLAHCLLNCRDLGVFQFAGRRDLTSLPSWTHPIGRGSREAEWLPLVPKRPGKGVPLGCSADSSDDDYDSDQDGLQSNVSNSCGDRCFYHPLQQDKLNIPADLAWWSSARIDSMDGSLTMRLVHLMPVLAEPSVAVNDAGFTLYTFAPPGGQELRLGLTYQQDYPDHYTDSGEEDSSTLSILFKGIRLVCQTAIGEATLDWNPDRDHIFILGSESSQLIPLVLREIPHHPQGYRLVFCGHKLDMMFQFDDDDDSTGGFEFSKHFGLLSETVKDRLQLIRNAKGSSLTLFHQVVRTWLSGGWSLFCDSTQGHELCMGKMWRNLIPKPPPRPPSLGSVPPIFEDDNQPDPPVVDERHLATPAIEFIVTDMTESADVRSVSEKIWRSYRGMKSTSCSAEQYLRRLRNRYTLIPTEGVRFCPTDYHEGSWTPPKDAPAAPDWPENIVDAYHIDGGVYEVTIF</sequence>
<dbReference type="PANTHER" id="PTHR24148:SF81">
    <property type="entry name" value="HETEROKARYON INCOMPATIBILITY DOMAIN-CONTAINING PROTEIN"/>
    <property type="match status" value="1"/>
</dbReference>
<reference evidence="4" key="3">
    <citation type="submission" date="2025-08" db="UniProtKB">
        <authorList>
            <consortium name="RefSeq"/>
        </authorList>
    </citation>
    <scope>IDENTIFICATION</scope>
    <source>
        <strain evidence="4">NI907</strain>
    </source>
</reference>